<dbReference type="Gene3D" id="3.30.420.10">
    <property type="entry name" value="Ribonuclease H-like superfamily/Ribonuclease H"/>
    <property type="match status" value="1"/>
</dbReference>
<evidence type="ECO:0000259" key="1">
    <source>
        <dbReference type="Pfam" id="PF01498"/>
    </source>
</evidence>
<comment type="caution">
    <text evidence="4">The sequence shown here is derived from an EMBL/GenBank/DDBJ whole genome shotgun (WGS) entry which is preliminary data.</text>
</comment>
<dbReference type="GO" id="GO:0003677">
    <property type="term" value="F:DNA binding"/>
    <property type="evidence" value="ECO:0007669"/>
    <property type="project" value="InterPro"/>
</dbReference>
<organism evidence="4 5">
    <name type="scientific">Rotaria socialis</name>
    <dbReference type="NCBI Taxonomy" id="392032"/>
    <lineage>
        <taxon>Eukaryota</taxon>
        <taxon>Metazoa</taxon>
        <taxon>Spiralia</taxon>
        <taxon>Gnathifera</taxon>
        <taxon>Rotifera</taxon>
        <taxon>Eurotatoria</taxon>
        <taxon>Bdelloidea</taxon>
        <taxon>Philodinida</taxon>
        <taxon>Philodinidae</taxon>
        <taxon>Rotaria</taxon>
    </lineage>
</organism>
<dbReference type="Pfam" id="PF01498">
    <property type="entry name" value="HTH_Tnp_Tc3_2"/>
    <property type="match status" value="1"/>
</dbReference>
<proteinExistence type="predicted"/>
<dbReference type="Proteomes" id="UP000663851">
    <property type="component" value="Unassembled WGS sequence"/>
</dbReference>
<feature type="domain" description="Tc1-like transposase DDE" evidence="2">
    <location>
        <begin position="592"/>
        <end position="739"/>
    </location>
</feature>
<feature type="domain" description="Transposase Tc1-like" evidence="1">
    <location>
        <begin position="532"/>
        <end position="583"/>
    </location>
</feature>
<evidence type="ECO:0000259" key="2">
    <source>
        <dbReference type="Pfam" id="PF13358"/>
    </source>
</evidence>
<dbReference type="SUPFAM" id="SSF46689">
    <property type="entry name" value="Homeodomain-like"/>
    <property type="match status" value="1"/>
</dbReference>
<protein>
    <recommendedName>
        <fullName evidence="6">Reverse transcriptase domain-containing protein</fullName>
    </recommendedName>
</protein>
<dbReference type="InterPro" id="IPR009057">
    <property type="entry name" value="Homeodomain-like_sf"/>
</dbReference>
<dbReference type="AlphaFoldDB" id="A0A820XQ53"/>
<evidence type="ECO:0000313" key="5">
    <source>
        <dbReference type="Proteomes" id="UP000663851"/>
    </source>
</evidence>
<accession>A0A820XQ53</accession>
<evidence type="ECO:0008006" key="6">
    <source>
        <dbReference type="Google" id="ProtNLM"/>
    </source>
</evidence>
<name>A0A820XQ53_9BILA</name>
<dbReference type="GO" id="GO:0015074">
    <property type="term" value="P:DNA integration"/>
    <property type="evidence" value="ECO:0007669"/>
    <property type="project" value="InterPro"/>
</dbReference>
<dbReference type="InterPro" id="IPR002492">
    <property type="entry name" value="Transposase_Tc1-like"/>
</dbReference>
<dbReference type="InterPro" id="IPR038717">
    <property type="entry name" value="Tc1-like_DDE_dom"/>
</dbReference>
<dbReference type="Pfam" id="PF13358">
    <property type="entry name" value="DDE_3"/>
    <property type="match status" value="1"/>
</dbReference>
<dbReference type="GO" id="GO:0006313">
    <property type="term" value="P:DNA transposition"/>
    <property type="evidence" value="ECO:0007669"/>
    <property type="project" value="InterPro"/>
</dbReference>
<feature type="domain" description="Helix-turn-helix" evidence="3">
    <location>
        <begin position="923"/>
        <end position="977"/>
    </location>
</feature>
<evidence type="ECO:0000313" key="4">
    <source>
        <dbReference type="EMBL" id="CAF4536078.1"/>
    </source>
</evidence>
<dbReference type="PANTHER" id="PTHR21301:SF12">
    <property type="match status" value="1"/>
</dbReference>
<reference evidence="4" key="1">
    <citation type="submission" date="2021-02" db="EMBL/GenBank/DDBJ databases">
        <authorList>
            <person name="Nowell W R."/>
        </authorList>
    </citation>
    <scope>NUCLEOTIDE SEQUENCE</scope>
</reference>
<dbReference type="EMBL" id="CAJOBO010005055">
    <property type="protein sequence ID" value="CAF4536078.1"/>
    <property type="molecule type" value="Genomic_DNA"/>
</dbReference>
<dbReference type="Pfam" id="PF26215">
    <property type="entry name" value="HTH_animal"/>
    <property type="match status" value="1"/>
</dbReference>
<sequence>MDQLSILEHLLKKTKNSGIQIISPNQNNNNSSYEDNAISFYKSSKYLKMPRKILLNSLRLQFNFPIKRKKEQKFILSRLELLDKQFCLNQIYELHQNYLDLTSKYHQIWPDDTIPSSLISDKNINHVYLKENLTLSRNKIDQCITDLLTQSASRPNHLPDRESIDIRLKEFVRLHHKDLLRTIRYEQQNLEDFIYERYLLHQLSSFHFDEKQYEAINQITDIRTKQMQIYEDLIVFEQRILCHTLPKSFDDISISTYRELFGNKATKIIQSMKRHKLPEQLEKYEIDIQYYEELYQTEFGNLKSTMREMNMNDQNTSVDIMITQLREYLNHYTNRLMRRIRYKEACLHPQIIIDVPKVALNTIQLEYLSRTGPNYIRPNQSFLYSNDRRQKQLKQEHENIMNTIVPYLIRVHHVPLTTTIIKQFSQELEAHLYQQYMAPLSYLNIYRCRKELKLLKSIQYRLKKEKYILREMTLSVDKRYEIIFLSHHPMGPQLGVKAVAKAIKCAKSTIQYWLNRWKESKDLSDSKRIGRPRSTTKKVDQRINISQETIRRRLKEYGAKFSLPISKPLLTEKHRQKRLEWAHAAGDIDWNRIIFSDETTVRLNQLKRCVWNLPGKRKVFRTVKYPIKVNIWGCFSCNGFGRIYCFRENLKADLLCRIYKRYLFPTARDHFGRNSTNWALQEDNDPKHTSQLAKQWRSKYEVQRIDWPSMSPDLNPIENVWKLLKMNLARKNLRTYKSLVSAIKKEWKAFPKDLTTNLVQNLYAMLPQDESLDVLTEFLTQHGYYKVQNIPIDAIRKLARIGIKENVFTYENRFYRQIIGGAMGSAFTLTLANIFMWKWEIELVKRFKSTNEIYVRYIDDIFFTSNESYQSIDKMLDEANLFHPNIKLVRQISRNVSFLDIYIQSRKGNLITSVDHKSTAEPYIVPFNSDHPTHILKNIINNALLRAVRYCTNFSDFCDECRTIKLMLLYNGYDKKITLANTLKSTYPRYPPSFIYHQLHSFFKFSAAPECIQPTLIKEVEFPHIRNIVLHQATSATARDISTKASLSMQNQN</sequence>
<dbReference type="InterPro" id="IPR058912">
    <property type="entry name" value="HTH_animal"/>
</dbReference>
<dbReference type="InterPro" id="IPR036397">
    <property type="entry name" value="RNaseH_sf"/>
</dbReference>
<dbReference type="PANTHER" id="PTHR21301">
    <property type="entry name" value="REVERSE TRANSCRIPTASE"/>
    <property type="match status" value="1"/>
</dbReference>
<gene>
    <name evidence="4" type="ORF">HFQ381_LOCUS30033</name>
</gene>
<evidence type="ECO:0000259" key="3">
    <source>
        <dbReference type="Pfam" id="PF26215"/>
    </source>
</evidence>